<proteinExistence type="predicted"/>
<gene>
    <name evidence="1" type="ORF">INT46_008778</name>
</gene>
<dbReference type="AlphaFoldDB" id="A0A8H7V2A6"/>
<name>A0A8H7V2A6_9FUNG</name>
<evidence type="ECO:0000313" key="1">
    <source>
        <dbReference type="EMBL" id="KAG2200723.1"/>
    </source>
</evidence>
<reference evidence="1" key="1">
    <citation type="submission" date="2020-12" db="EMBL/GenBank/DDBJ databases">
        <title>Metabolic potential, ecology and presence of endohyphal bacteria is reflected in genomic diversity of Mucoromycotina.</title>
        <authorList>
            <person name="Muszewska A."/>
            <person name="Okrasinska A."/>
            <person name="Steczkiewicz K."/>
            <person name="Drgas O."/>
            <person name="Orlowska M."/>
            <person name="Perlinska-Lenart U."/>
            <person name="Aleksandrzak-Piekarczyk T."/>
            <person name="Szatraj K."/>
            <person name="Zielenkiewicz U."/>
            <person name="Pilsyk S."/>
            <person name="Malc E."/>
            <person name="Mieczkowski P."/>
            <person name="Kruszewska J.S."/>
            <person name="Biernat P."/>
            <person name="Pawlowska J."/>
        </authorList>
    </citation>
    <scope>NUCLEOTIDE SEQUENCE</scope>
    <source>
        <strain evidence="1">CBS 226.32</strain>
    </source>
</reference>
<dbReference type="EMBL" id="JAEPRC010000308">
    <property type="protein sequence ID" value="KAG2200723.1"/>
    <property type="molecule type" value="Genomic_DNA"/>
</dbReference>
<dbReference type="OrthoDB" id="2283182at2759"/>
<organism evidence="1 2">
    <name type="scientific">Mucor plumbeus</name>
    <dbReference type="NCBI Taxonomy" id="97098"/>
    <lineage>
        <taxon>Eukaryota</taxon>
        <taxon>Fungi</taxon>
        <taxon>Fungi incertae sedis</taxon>
        <taxon>Mucoromycota</taxon>
        <taxon>Mucoromycotina</taxon>
        <taxon>Mucoromycetes</taxon>
        <taxon>Mucorales</taxon>
        <taxon>Mucorineae</taxon>
        <taxon>Mucoraceae</taxon>
        <taxon>Mucor</taxon>
    </lineage>
</organism>
<keyword evidence="2" id="KW-1185">Reference proteome</keyword>
<dbReference type="Proteomes" id="UP000650833">
    <property type="component" value="Unassembled WGS sequence"/>
</dbReference>
<comment type="caution">
    <text evidence="1">The sequence shown here is derived from an EMBL/GenBank/DDBJ whole genome shotgun (WGS) entry which is preliminary data.</text>
</comment>
<evidence type="ECO:0000313" key="2">
    <source>
        <dbReference type="Proteomes" id="UP000650833"/>
    </source>
</evidence>
<protein>
    <submittedName>
        <fullName evidence="1">Uncharacterized protein</fullName>
    </submittedName>
</protein>
<accession>A0A8H7V2A6</accession>
<sequence length="136" mass="15318">MSLPTNLTPGKDQMSKQIVLDAKVLNYITEGDYFVGNCEWKDGTLSDVLLQPKSSSIDLPPIIVEIQYYVNKKFMRRAVGYCLQANSKFDVEPVLLVVCVGTLSKEIKVDTVDSRFSGIYSYFCKPWAAECFILCL</sequence>